<keyword evidence="3" id="KW-0808">Transferase</keyword>
<dbReference type="PANTHER" id="PTHR43775:SF20">
    <property type="entry name" value="HYBRID PKS-NRPS SYNTHETASE APDA"/>
    <property type="match status" value="1"/>
</dbReference>
<organism evidence="4 5">
    <name type="scientific">Pyricularia oryzae</name>
    <name type="common">Rice blast fungus</name>
    <name type="synonym">Magnaporthe oryzae</name>
    <dbReference type="NCBI Taxonomy" id="318829"/>
    <lineage>
        <taxon>Eukaryota</taxon>
        <taxon>Fungi</taxon>
        <taxon>Dikarya</taxon>
        <taxon>Ascomycota</taxon>
        <taxon>Pezizomycotina</taxon>
        <taxon>Sordariomycetes</taxon>
        <taxon>Sordariomycetidae</taxon>
        <taxon>Magnaporthales</taxon>
        <taxon>Pyriculariaceae</taxon>
        <taxon>Pyricularia</taxon>
    </lineage>
</organism>
<dbReference type="GO" id="GO:0044550">
    <property type="term" value="P:secondary metabolite biosynthetic process"/>
    <property type="evidence" value="ECO:0007669"/>
    <property type="project" value="TreeGrafter"/>
</dbReference>
<dbReference type="EMBL" id="CP034205">
    <property type="protein sequence ID" value="QBZ56785.1"/>
    <property type="molecule type" value="Genomic_DNA"/>
</dbReference>
<evidence type="ECO:0000313" key="4">
    <source>
        <dbReference type="EMBL" id="QBZ56785.1"/>
    </source>
</evidence>
<evidence type="ECO:0000256" key="2">
    <source>
        <dbReference type="ARBA" id="ARBA00022553"/>
    </source>
</evidence>
<dbReference type="InterPro" id="IPR050091">
    <property type="entry name" value="PKS_NRPS_Biosynth_Enz"/>
</dbReference>
<dbReference type="AlphaFoldDB" id="A0A4V1C5L3"/>
<dbReference type="Proteomes" id="UP000294847">
    <property type="component" value="Chromosome 2"/>
</dbReference>
<reference evidence="4 5" key="1">
    <citation type="journal article" date="2019" name="Mol. Biol. Evol.">
        <title>Blast fungal genomes show frequent chromosomal changes, gene gains and losses, and effector gene turnover.</title>
        <authorList>
            <person name="Gomez Luciano L.B."/>
            <person name="Jason Tsai I."/>
            <person name="Chuma I."/>
            <person name="Tosa Y."/>
            <person name="Chen Y.H."/>
            <person name="Li J.Y."/>
            <person name="Li M.Y."/>
            <person name="Jade Lu M.Y."/>
            <person name="Nakayashiki H."/>
            <person name="Li W.H."/>
        </authorList>
    </citation>
    <scope>NUCLEOTIDE SEQUENCE [LARGE SCALE GENOMIC DNA]</scope>
    <source>
        <strain evidence="4">MZ5-1-6</strain>
    </source>
</reference>
<dbReference type="Gene3D" id="3.40.50.720">
    <property type="entry name" value="NAD(P)-binding Rossmann-like Domain"/>
    <property type="match status" value="1"/>
</dbReference>
<dbReference type="PANTHER" id="PTHR43775">
    <property type="entry name" value="FATTY ACID SYNTHASE"/>
    <property type="match status" value="1"/>
</dbReference>
<dbReference type="GO" id="GO:0004312">
    <property type="term" value="F:fatty acid synthase activity"/>
    <property type="evidence" value="ECO:0007669"/>
    <property type="project" value="TreeGrafter"/>
</dbReference>
<sequence>MTGSTGSVIGTPGQSNYHMANLFMISLAVDRRRRCLAGSVLDIGLISELGYVTRQEASVHRNMRSMNVLAMSEDELHVIFAEVIVAGSASQEIIGDVEVIIGFWESRNEADRPF</sequence>
<dbReference type="InterPro" id="IPR013968">
    <property type="entry name" value="PKS_KR"/>
</dbReference>
<evidence type="ECO:0000256" key="1">
    <source>
        <dbReference type="ARBA" id="ARBA00022450"/>
    </source>
</evidence>
<dbReference type="GO" id="GO:0006633">
    <property type="term" value="P:fatty acid biosynthetic process"/>
    <property type="evidence" value="ECO:0007669"/>
    <property type="project" value="TreeGrafter"/>
</dbReference>
<evidence type="ECO:0000256" key="3">
    <source>
        <dbReference type="ARBA" id="ARBA00022679"/>
    </source>
</evidence>
<dbReference type="Pfam" id="PF08659">
    <property type="entry name" value="KR"/>
    <property type="match status" value="1"/>
</dbReference>
<evidence type="ECO:0000313" key="5">
    <source>
        <dbReference type="Proteomes" id="UP000294847"/>
    </source>
</evidence>
<keyword evidence="1" id="KW-0596">Phosphopantetheine</keyword>
<protein>
    <submittedName>
        <fullName evidence="4">Uncharacterized protein</fullName>
    </submittedName>
</protein>
<name>A0A4V1C5L3_PYROR</name>
<dbReference type="VEuPathDB" id="FungiDB:M_BR32_EuGene_00147601"/>
<gene>
    <name evidence="4" type="ORF">PoMZ_01701</name>
</gene>
<proteinExistence type="predicted"/>
<keyword evidence="2" id="KW-0597">Phosphoprotein</keyword>
<accession>A0A4V1C5L3</accession>